<sequence>DQQRREDDQKRRNEELKEALHKKKLLEAGDRSPVSTLPLSTPVTQDNFSSQTRPTLAIYSSEPNLISQSAEPVTAELRTRECNFQQATYGSHNQCRQSVEIEEFDDVRIRNASANCERISRIGYPYSGSKPTKNAHGVRKSVTSDKIKYGGDTTIHWIQSCSFLKIGVTVITQV</sequence>
<comment type="caution">
    <text evidence="2">The sequence shown here is derived from an EMBL/GenBank/DDBJ whole genome shotgun (WGS) entry which is preliminary data.</text>
</comment>
<keyword evidence="3" id="KW-1185">Reference proteome</keyword>
<reference evidence="2 3" key="1">
    <citation type="journal article" date="2018" name="BMC Genomics">
        <title>Comparative genome analyses reveal sequence features reflecting distinct modes of host-adaptation between dicot and monocot powdery mildew.</title>
        <authorList>
            <person name="Wu Y."/>
            <person name="Ma X."/>
            <person name="Pan Z."/>
            <person name="Kale S.D."/>
            <person name="Song Y."/>
            <person name="King H."/>
            <person name="Zhang Q."/>
            <person name="Presley C."/>
            <person name="Deng X."/>
            <person name="Wei C.I."/>
            <person name="Xiao S."/>
        </authorList>
    </citation>
    <scope>NUCLEOTIDE SEQUENCE [LARGE SCALE GENOMIC DNA]</scope>
    <source>
        <strain evidence="2">UMSG3</strain>
    </source>
</reference>
<dbReference type="AlphaFoldDB" id="A0A420I9N2"/>
<organism evidence="2 3">
    <name type="scientific">Golovinomyces cichoracearum</name>
    <dbReference type="NCBI Taxonomy" id="62708"/>
    <lineage>
        <taxon>Eukaryota</taxon>
        <taxon>Fungi</taxon>
        <taxon>Dikarya</taxon>
        <taxon>Ascomycota</taxon>
        <taxon>Pezizomycotina</taxon>
        <taxon>Leotiomycetes</taxon>
        <taxon>Erysiphales</taxon>
        <taxon>Erysiphaceae</taxon>
        <taxon>Golovinomyces</taxon>
    </lineage>
</organism>
<accession>A0A420I9N2</accession>
<evidence type="ECO:0000313" key="3">
    <source>
        <dbReference type="Proteomes" id="UP000283383"/>
    </source>
</evidence>
<dbReference type="Proteomes" id="UP000283383">
    <property type="component" value="Unassembled WGS sequence"/>
</dbReference>
<proteinExistence type="predicted"/>
<evidence type="ECO:0000313" key="2">
    <source>
        <dbReference type="EMBL" id="RKF71270.1"/>
    </source>
</evidence>
<feature type="region of interest" description="Disordered" evidence="1">
    <location>
        <begin position="20"/>
        <end position="52"/>
    </location>
</feature>
<evidence type="ECO:0000256" key="1">
    <source>
        <dbReference type="SAM" id="MobiDB-lite"/>
    </source>
</evidence>
<feature type="compositionally biased region" description="Basic and acidic residues" evidence="1">
    <location>
        <begin position="20"/>
        <end position="30"/>
    </location>
</feature>
<dbReference type="EMBL" id="MCBQ01010552">
    <property type="protein sequence ID" value="RKF71270.1"/>
    <property type="molecule type" value="Genomic_DNA"/>
</dbReference>
<feature type="non-terminal residue" evidence="2">
    <location>
        <position position="1"/>
    </location>
</feature>
<name>A0A420I9N2_9PEZI</name>
<protein>
    <submittedName>
        <fullName evidence="2">Uncharacterized protein</fullName>
    </submittedName>
</protein>
<gene>
    <name evidence="2" type="ORF">GcM3_105023</name>
</gene>
<feature type="compositionally biased region" description="Polar residues" evidence="1">
    <location>
        <begin position="33"/>
        <end position="52"/>
    </location>
</feature>